<organism evidence="2 3">
    <name type="scientific">Sulfurimonas gotlandica (strain DSM 19862 / JCM 16533 / GD1)</name>
    <dbReference type="NCBI Taxonomy" id="929558"/>
    <lineage>
        <taxon>Bacteria</taxon>
        <taxon>Pseudomonadati</taxon>
        <taxon>Campylobacterota</taxon>
        <taxon>Epsilonproteobacteria</taxon>
        <taxon>Campylobacterales</taxon>
        <taxon>Sulfurimonadaceae</taxon>
        <taxon>Sulfurimonas</taxon>
    </lineage>
</organism>
<feature type="domain" description="Sugar 3,4-ketoisomerase QdtA cupin" evidence="1">
    <location>
        <begin position="4"/>
        <end position="118"/>
    </location>
</feature>
<dbReference type="Pfam" id="PF05523">
    <property type="entry name" value="FdtA"/>
    <property type="match status" value="1"/>
</dbReference>
<accession>B6BKH7</accession>
<dbReference type="EMBL" id="AFRZ01000001">
    <property type="protein sequence ID" value="EHP29032.1"/>
    <property type="molecule type" value="Genomic_DNA"/>
</dbReference>
<dbReference type="RefSeq" id="WP_008337727.1">
    <property type="nucleotide sequence ID" value="NZ_AFRZ01000001.1"/>
</dbReference>
<accession>H1FVA6</accession>
<evidence type="ECO:0000259" key="1">
    <source>
        <dbReference type="Pfam" id="PF05523"/>
    </source>
</evidence>
<proteinExistence type="predicted"/>
<dbReference type="eggNOG" id="COG1898">
    <property type="taxonomic scope" value="Bacteria"/>
</dbReference>
<dbReference type="InterPro" id="IPR014710">
    <property type="entry name" value="RmlC-like_jellyroll"/>
</dbReference>
<dbReference type="InterPro" id="IPR008894">
    <property type="entry name" value="QdtA_cupin_dom"/>
</dbReference>
<dbReference type="InterPro" id="IPR011051">
    <property type="entry name" value="RmlC_Cupin_sf"/>
</dbReference>
<dbReference type="OrthoDB" id="272049at2"/>
<protein>
    <submittedName>
        <fullName evidence="2">Protein containing WxcM-like, C-terminal domain</fullName>
    </submittedName>
</protein>
<evidence type="ECO:0000313" key="2">
    <source>
        <dbReference type="EMBL" id="EHP29032.1"/>
    </source>
</evidence>
<dbReference type="STRING" id="929558.SMGD1_0505"/>
<dbReference type="Gene3D" id="2.60.120.10">
    <property type="entry name" value="Jelly Rolls"/>
    <property type="match status" value="1"/>
</dbReference>
<evidence type="ECO:0000313" key="3">
    <source>
        <dbReference type="Proteomes" id="UP000006431"/>
    </source>
</evidence>
<name>B6BKH7_SULGG</name>
<dbReference type="HOGENOM" id="CLU_127501_1_0_7"/>
<dbReference type="Proteomes" id="UP000006431">
    <property type="component" value="Unassembled WGS sequence"/>
</dbReference>
<dbReference type="PATRIC" id="fig|929558.5.peg.503"/>
<comment type="caution">
    <text evidence="2">The sequence shown here is derived from an EMBL/GenBank/DDBJ whole genome shotgun (WGS) entry which is preliminary data.</text>
</comment>
<reference evidence="2 3" key="1">
    <citation type="journal article" date="2012" name="Proc. Natl. Acad. Sci. U.S.A.">
        <title>Genome and physiology of a model Epsilonproteobacterium responsible for sulfide detoxification in marine oxygen depletion zones.</title>
        <authorList>
            <person name="Grote J."/>
            <person name="Schott T."/>
            <person name="Bruckner C.G."/>
            <person name="Glockner F.O."/>
            <person name="Jost G."/>
            <person name="Teeling H."/>
            <person name="Labrenz M."/>
            <person name="Jurgens K."/>
        </authorList>
    </citation>
    <scope>NUCLEOTIDE SEQUENCE [LARGE SCALE GENOMIC DNA]</scope>
    <source>
        <strain evidence="2 3">GD1</strain>
    </source>
</reference>
<dbReference type="SUPFAM" id="SSF51182">
    <property type="entry name" value="RmlC-like cupins"/>
    <property type="match status" value="1"/>
</dbReference>
<dbReference type="AlphaFoldDB" id="B6BKH7"/>
<dbReference type="CDD" id="cd20292">
    <property type="entry name" value="cupin_QdtA-like"/>
    <property type="match status" value="1"/>
</dbReference>
<sequence>MAYFISLPTFSDERGSLTVIEKILPFDIKRVFYIYYMNGQRGGHKHKKTVQALVPLNGKYKITVFDKNNEEKIYNLDSPNQCLILEPSDWHTMDGFSKNSILLVFASEYFDTDDYIYER</sequence>
<gene>
    <name evidence="2" type="ORF">SMGD1_0505</name>
</gene>
<keyword evidence="3" id="KW-1185">Reference proteome</keyword>